<evidence type="ECO:0000313" key="2">
    <source>
        <dbReference type="EMBL" id="MFD1628466.1"/>
    </source>
</evidence>
<dbReference type="PROSITE" id="PS51257">
    <property type="entry name" value="PROKAR_LIPOPROTEIN"/>
    <property type="match status" value="1"/>
</dbReference>
<keyword evidence="3" id="KW-1185">Reference proteome</keyword>
<organism evidence="2 3">
    <name type="scientific">Pseudopedobacter beijingensis</name>
    <dbReference type="NCBI Taxonomy" id="1207056"/>
    <lineage>
        <taxon>Bacteria</taxon>
        <taxon>Pseudomonadati</taxon>
        <taxon>Bacteroidota</taxon>
        <taxon>Sphingobacteriia</taxon>
        <taxon>Sphingobacteriales</taxon>
        <taxon>Sphingobacteriaceae</taxon>
        <taxon>Pseudopedobacter</taxon>
    </lineage>
</organism>
<evidence type="ECO:0000259" key="1">
    <source>
        <dbReference type="Pfam" id="PF16409"/>
    </source>
</evidence>
<dbReference type="Pfam" id="PF16409">
    <property type="entry name" value="DUF5017"/>
    <property type="match status" value="1"/>
</dbReference>
<dbReference type="InterPro" id="IPR032185">
    <property type="entry name" value="DUF5017"/>
</dbReference>
<name>A0ABW4I6U7_9SPHI</name>
<dbReference type="RefSeq" id="WP_379660853.1">
    <property type="nucleotide sequence ID" value="NZ_JBHUDG010000002.1"/>
</dbReference>
<protein>
    <submittedName>
        <fullName evidence="2">DUF5017 domain-containing protein</fullName>
    </submittedName>
</protein>
<dbReference type="EMBL" id="JBHUDG010000002">
    <property type="protein sequence ID" value="MFD1628466.1"/>
    <property type="molecule type" value="Genomic_DNA"/>
</dbReference>
<feature type="domain" description="DUF5017" evidence="1">
    <location>
        <begin position="19"/>
        <end position="190"/>
    </location>
</feature>
<evidence type="ECO:0000313" key="3">
    <source>
        <dbReference type="Proteomes" id="UP001597118"/>
    </source>
</evidence>
<accession>A0ABW4I6U7</accession>
<gene>
    <name evidence="2" type="ORF">ACFSAH_01185</name>
</gene>
<comment type="caution">
    <text evidence="2">The sequence shown here is derived from an EMBL/GenBank/DDBJ whole genome shotgun (WGS) entry which is preliminary data.</text>
</comment>
<sequence length="318" mass="36574">MKTRYLGLMVMVSAMFFQSCDKLEEIDTPKFEAYVDKHTYTEGDTVRINFVGDVDYITLYTGKPGNDFQFKDKDRYGEIPYYLDFNTHARDGAQQNQMSVLVSRDFNGVYNYNNIVASNWIDITARFKMAPAGYRDYMSSGVKDVKDAIFSGTEDTAHVYFAIRQITKPQNVNGTGNLNRVQNFRIRTQADINADFKDFYPYTSFKFNQKGIFSSPNKQADRAGFEGTNIIVMRNNTTNPNVETQDWTVSEKMAFPRSVNIGPDWGLPVKSINDRRLDYYQVAYNEPGDYRIVILAFNANSVNRKEVVKEIEIKVLPK</sequence>
<proteinExistence type="predicted"/>
<dbReference type="Proteomes" id="UP001597118">
    <property type="component" value="Unassembled WGS sequence"/>
</dbReference>
<reference evidence="3" key="1">
    <citation type="journal article" date="2019" name="Int. J. Syst. Evol. Microbiol.">
        <title>The Global Catalogue of Microorganisms (GCM) 10K type strain sequencing project: providing services to taxonomists for standard genome sequencing and annotation.</title>
        <authorList>
            <consortium name="The Broad Institute Genomics Platform"/>
            <consortium name="The Broad Institute Genome Sequencing Center for Infectious Disease"/>
            <person name="Wu L."/>
            <person name="Ma J."/>
        </authorList>
    </citation>
    <scope>NUCLEOTIDE SEQUENCE [LARGE SCALE GENOMIC DNA]</scope>
    <source>
        <strain evidence="3">CCUG 53762</strain>
    </source>
</reference>